<proteinExistence type="predicted"/>
<comment type="caution">
    <text evidence="1">The sequence shown here is derived from an EMBL/GenBank/DDBJ whole genome shotgun (WGS) entry which is preliminary data.</text>
</comment>
<sequence>FRGFEQLVFRRVHVPADVRRHVLRHHHLPGRPESVLRGHPVPFQTRVHKKTINRHCPYHRRHRLRLLLAYLRHDDPGHATLALNPDEQDEACFSALPFRKRSSAHVPRGQQNHAAPCDAIHRPDLPGLVNNSPQEICPLPEVVQLQIFLR</sequence>
<accession>A0AAV2ICJ7</accession>
<feature type="non-terminal residue" evidence="1">
    <location>
        <position position="1"/>
    </location>
</feature>
<keyword evidence="2" id="KW-1185">Reference proteome</keyword>
<dbReference type="AlphaFoldDB" id="A0AAV2ICJ7"/>
<gene>
    <name evidence="1" type="ORF">GSLYS_00015916001</name>
</gene>
<dbReference type="Proteomes" id="UP001497497">
    <property type="component" value="Unassembled WGS sequence"/>
</dbReference>
<name>A0AAV2ICJ7_LYMST</name>
<dbReference type="EMBL" id="CAXITT010000480">
    <property type="protein sequence ID" value="CAL1542322.1"/>
    <property type="molecule type" value="Genomic_DNA"/>
</dbReference>
<evidence type="ECO:0000313" key="2">
    <source>
        <dbReference type="Proteomes" id="UP001497497"/>
    </source>
</evidence>
<evidence type="ECO:0000313" key="1">
    <source>
        <dbReference type="EMBL" id="CAL1542322.1"/>
    </source>
</evidence>
<organism evidence="1 2">
    <name type="scientific">Lymnaea stagnalis</name>
    <name type="common">Great pond snail</name>
    <name type="synonym">Helix stagnalis</name>
    <dbReference type="NCBI Taxonomy" id="6523"/>
    <lineage>
        <taxon>Eukaryota</taxon>
        <taxon>Metazoa</taxon>
        <taxon>Spiralia</taxon>
        <taxon>Lophotrochozoa</taxon>
        <taxon>Mollusca</taxon>
        <taxon>Gastropoda</taxon>
        <taxon>Heterobranchia</taxon>
        <taxon>Euthyneura</taxon>
        <taxon>Panpulmonata</taxon>
        <taxon>Hygrophila</taxon>
        <taxon>Lymnaeoidea</taxon>
        <taxon>Lymnaeidae</taxon>
        <taxon>Lymnaea</taxon>
    </lineage>
</organism>
<feature type="non-terminal residue" evidence="1">
    <location>
        <position position="150"/>
    </location>
</feature>
<protein>
    <submittedName>
        <fullName evidence="1">Uncharacterized protein</fullName>
    </submittedName>
</protein>
<reference evidence="1 2" key="1">
    <citation type="submission" date="2024-04" db="EMBL/GenBank/DDBJ databases">
        <authorList>
            <consortium name="Genoscope - CEA"/>
            <person name="William W."/>
        </authorList>
    </citation>
    <scope>NUCLEOTIDE SEQUENCE [LARGE SCALE GENOMIC DNA]</scope>
</reference>